<feature type="transmembrane region" description="Helical" evidence="1">
    <location>
        <begin position="12"/>
        <end position="35"/>
    </location>
</feature>
<reference evidence="2 3" key="1">
    <citation type="submission" date="2019-03" db="EMBL/GenBank/DDBJ databases">
        <title>Genomic Encyclopedia of Type Strains, Phase IV (KMG-IV): sequencing the most valuable type-strain genomes for metagenomic binning, comparative biology and taxonomic classification.</title>
        <authorList>
            <person name="Goeker M."/>
        </authorList>
    </citation>
    <scope>NUCLEOTIDE SEQUENCE [LARGE SCALE GENOMIC DNA]</scope>
    <source>
        <strain evidence="2 3">DSM 18507</strain>
    </source>
</reference>
<dbReference type="Pfam" id="PF07963">
    <property type="entry name" value="N_methyl"/>
    <property type="match status" value="1"/>
</dbReference>
<dbReference type="InterPro" id="IPR012902">
    <property type="entry name" value="N_methyl_site"/>
</dbReference>
<dbReference type="PROSITE" id="PS00409">
    <property type="entry name" value="PROKAR_NTER_METHYL"/>
    <property type="match status" value="1"/>
</dbReference>
<keyword evidence="1" id="KW-1133">Transmembrane helix</keyword>
<keyword evidence="1" id="KW-0472">Membrane</keyword>
<dbReference type="InterPro" id="IPR013362">
    <property type="entry name" value="Pilus_4_PilV"/>
</dbReference>
<dbReference type="RefSeq" id="WP_132098399.1">
    <property type="nucleotide sequence ID" value="NZ_SMDA01000004.1"/>
</dbReference>
<dbReference type="EMBL" id="SMDA01000004">
    <property type="protein sequence ID" value="TCW31960.1"/>
    <property type="molecule type" value="Genomic_DNA"/>
</dbReference>
<dbReference type="NCBIfam" id="TIGR02523">
    <property type="entry name" value="type_IV_pilV"/>
    <property type="match status" value="1"/>
</dbReference>
<keyword evidence="1" id="KW-0812">Transmembrane</keyword>
<sequence length="182" mass="18862">MAAVKRPHQGFTLLEVLIVMVVLAIGLLGIAGLLLSNVRSSSNSAWRTQAALLAEEAAERIRTNSYWIASGTAASLSLSVSPTYAVNCSTASMPVAPACTSAASGVLCGSTLLWRNQDVFELCSKVGDVAQGGLPSGTLTIAQEVPSASEGVLYRITLSWVARTASSSSGGTVQSYETLLRP</sequence>
<gene>
    <name evidence="2" type="ORF">EV669_104332</name>
</gene>
<accession>A0ABY2CX97</accession>
<keyword evidence="3" id="KW-1185">Reference proteome</keyword>
<dbReference type="Proteomes" id="UP000294801">
    <property type="component" value="Unassembled WGS sequence"/>
</dbReference>
<dbReference type="InterPro" id="IPR045584">
    <property type="entry name" value="Pilin-like"/>
</dbReference>
<name>A0ABY2CX97_GULMO</name>
<dbReference type="SUPFAM" id="SSF54523">
    <property type="entry name" value="Pili subunits"/>
    <property type="match status" value="1"/>
</dbReference>
<dbReference type="NCBIfam" id="TIGR02532">
    <property type="entry name" value="IV_pilin_GFxxxE"/>
    <property type="match status" value="1"/>
</dbReference>
<protein>
    <submittedName>
        <fullName evidence="2">Type IV pilus assembly protein PilV</fullName>
    </submittedName>
</protein>
<evidence type="ECO:0000313" key="3">
    <source>
        <dbReference type="Proteomes" id="UP000294801"/>
    </source>
</evidence>
<evidence type="ECO:0000313" key="2">
    <source>
        <dbReference type="EMBL" id="TCW31960.1"/>
    </source>
</evidence>
<proteinExistence type="predicted"/>
<evidence type="ECO:0000256" key="1">
    <source>
        <dbReference type="SAM" id="Phobius"/>
    </source>
</evidence>
<organism evidence="2 3">
    <name type="scientific">Gulbenkiania mobilis</name>
    <dbReference type="NCBI Taxonomy" id="397457"/>
    <lineage>
        <taxon>Bacteria</taxon>
        <taxon>Pseudomonadati</taxon>
        <taxon>Pseudomonadota</taxon>
        <taxon>Betaproteobacteria</taxon>
        <taxon>Neisseriales</taxon>
        <taxon>Chromobacteriaceae</taxon>
        <taxon>Gulbenkiania</taxon>
    </lineage>
</organism>
<comment type="caution">
    <text evidence="2">The sequence shown here is derived from an EMBL/GenBank/DDBJ whole genome shotgun (WGS) entry which is preliminary data.</text>
</comment>